<gene>
    <name evidence="13" type="ORF">JFY56_08685</name>
</gene>
<keyword evidence="14" id="KW-1185">Reference proteome</keyword>
<dbReference type="Pfam" id="PF12019">
    <property type="entry name" value="GspH"/>
    <property type="match status" value="1"/>
</dbReference>
<evidence type="ECO:0000256" key="7">
    <source>
        <dbReference type="ARBA" id="ARBA00022989"/>
    </source>
</evidence>
<keyword evidence="3" id="KW-1003">Cell membrane</keyword>
<evidence type="ECO:0000256" key="1">
    <source>
        <dbReference type="ARBA" id="ARBA00004377"/>
    </source>
</evidence>
<evidence type="ECO:0000256" key="11">
    <source>
        <dbReference type="SAM" id="Phobius"/>
    </source>
</evidence>
<dbReference type="EMBL" id="JAELYA010000002">
    <property type="protein sequence ID" value="MBO3275298.1"/>
    <property type="molecule type" value="Genomic_DNA"/>
</dbReference>
<evidence type="ECO:0000256" key="3">
    <source>
        <dbReference type="ARBA" id="ARBA00022475"/>
    </source>
</evidence>
<proteinExistence type="inferred from homology"/>
<dbReference type="InterPro" id="IPR022346">
    <property type="entry name" value="T2SS_GspH"/>
</dbReference>
<evidence type="ECO:0000256" key="10">
    <source>
        <dbReference type="ARBA" id="ARBA00030775"/>
    </source>
</evidence>
<evidence type="ECO:0000313" key="13">
    <source>
        <dbReference type="EMBL" id="MBO3275298.1"/>
    </source>
</evidence>
<keyword evidence="5" id="KW-0997">Cell inner membrane</keyword>
<feature type="transmembrane region" description="Helical" evidence="11">
    <location>
        <begin position="12"/>
        <end position="33"/>
    </location>
</feature>
<keyword evidence="4" id="KW-0488">Methylation</keyword>
<feature type="domain" description="General secretion pathway GspH" evidence="12">
    <location>
        <begin position="45"/>
        <end position="149"/>
    </location>
</feature>
<dbReference type="SUPFAM" id="SSF54523">
    <property type="entry name" value="Pili subunits"/>
    <property type="match status" value="1"/>
</dbReference>
<evidence type="ECO:0000256" key="6">
    <source>
        <dbReference type="ARBA" id="ARBA00022692"/>
    </source>
</evidence>
<evidence type="ECO:0000256" key="2">
    <source>
        <dbReference type="ARBA" id="ARBA00021549"/>
    </source>
</evidence>
<comment type="caution">
    <text evidence="13">The sequence shown here is derived from an EMBL/GenBank/DDBJ whole genome shotgun (WGS) entry which is preliminary data.</text>
</comment>
<keyword evidence="7 11" id="KW-1133">Transmembrane helix</keyword>
<dbReference type="Pfam" id="PF07963">
    <property type="entry name" value="N_methyl"/>
    <property type="match status" value="1"/>
</dbReference>
<evidence type="ECO:0000313" key="14">
    <source>
        <dbReference type="Proteomes" id="UP000669060"/>
    </source>
</evidence>
<dbReference type="Proteomes" id="UP000669060">
    <property type="component" value="Unassembled WGS sequence"/>
</dbReference>
<evidence type="ECO:0000256" key="4">
    <source>
        <dbReference type="ARBA" id="ARBA00022481"/>
    </source>
</evidence>
<dbReference type="Gene3D" id="3.55.40.10">
    <property type="entry name" value="minor pseudopilin epsh domain"/>
    <property type="match status" value="1"/>
</dbReference>
<comment type="similarity">
    <text evidence="9">Belongs to the GSP H family.</text>
</comment>
<keyword evidence="8 11" id="KW-0472">Membrane</keyword>
<evidence type="ECO:0000256" key="8">
    <source>
        <dbReference type="ARBA" id="ARBA00023136"/>
    </source>
</evidence>
<dbReference type="RefSeq" id="WP_208313128.1">
    <property type="nucleotide sequence ID" value="NZ_JAELYA010000002.1"/>
</dbReference>
<reference evidence="13 14" key="1">
    <citation type="submission" date="2020-12" db="EMBL/GenBank/DDBJ databases">
        <title>Pseudomonas schmalbachii sp. nov. isolated from millipede gut.</title>
        <authorList>
            <person name="Shelomi M."/>
        </authorList>
    </citation>
    <scope>NUCLEOTIDE SEQUENCE [LARGE SCALE GENOMIC DNA]</scope>
    <source>
        <strain evidence="13 14">Milli4</strain>
    </source>
</reference>
<name>A0ABS3TNR7_9PSED</name>
<evidence type="ECO:0000259" key="12">
    <source>
        <dbReference type="Pfam" id="PF12019"/>
    </source>
</evidence>
<organism evidence="13 14">
    <name type="scientific">Pseudomonas schmalbachii</name>
    <dbReference type="NCBI Taxonomy" id="2816993"/>
    <lineage>
        <taxon>Bacteria</taxon>
        <taxon>Pseudomonadati</taxon>
        <taxon>Pseudomonadota</taxon>
        <taxon>Gammaproteobacteria</taxon>
        <taxon>Pseudomonadales</taxon>
        <taxon>Pseudomonadaceae</taxon>
        <taxon>Pseudomonas</taxon>
    </lineage>
</organism>
<dbReference type="InterPro" id="IPR045584">
    <property type="entry name" value="Pilin-like"/>
</dbReference>
<dbReference type="NCBIfam" id="TIGR02532">
    <property type="entry name" value="IV_pilin_GFxxxE"/>
    <property type="match status" value="1"/>
</dbReference>
<protein>
    <recommendedName>
        <fullName evidence="2">Type II secretion system protein H</fullName>
    </recommendedName>
    <alternativeName>
        <fullName evidence="10">General secretion pathway protein H</fullName>
    </alternativeName>
</protein>
<comment type="subcellular location">
    <subcellularLocation>
        <location evidence="1">Cell inner membrane</location>
        <topology evidence="1">Single-pass membrane protein</topology>
    </subcellularLocation>
</comment>
<accession>A0ABS3TNR7</accession>
<evidence type="ECO:0000256" key="9">
    <source>
        <dbReference type="ARBA" id="ARBA00025772"/>
    </source>
</evidence>
<keyword evidence="6 11" id="KW-0812">Transmembrane</keyword>
<evidence type="ECO:0000256" key="5">
    <source>
        <dbReference type="ARBA" id="ARBA00022519"/>
    </source>
</evidence>
<sequence length="166" mass="17186">MHRPIALSGFTLIELLVTLSLLAICATIAVPGFTQFIRNNQVQSASDELYGLLLYARSEAAIRGVTVSIDAPAANRWNDDLVVRTLGEVLRRLGAAGLSAGNVTAKGSAAGFAFQSSGALAAGGNGCLTVCHADATDIRCRYIGIRASGQVLPPNAERPETGECGA</sequence>
<dbReference type="InterPro" id="IPR012902">
    <property type="entry name" value="N_methyl_site"/>
</dbReference>